<dbReference type="OrthoDB" id="27140at2759"/>
<dbReference type="AlphaFoldDB" id="A0A8H8A033"/>
<evidence type="ECO:0000256" key="1">
    <source>
        <dbReference type="SAM" id="MobiDB-lite"/>
    </source>
</evidence>
<name>A0A8H8A033_9FUNG</name>
<evidence type="ECO:0000313" key="2">
    <source>
        <dbReference type="EMBL" id="KAG5462422.1"/>
    </source>
</evidence>
<evidence type="ECO:0000313" key="3">
    <source>
        <dbReference type="Proteomes" id="UP000673691"/>
    </source>
</evidence>
<keyword evidence="3" id="KW-1185">Reference proteome</keyword>
<comment type="caution">
    <text evidence="2">The sequence shown here is derived from an EMBL/GenBank/DDBJ whole genome shotgun (WGS) entry which is preliminary data.</text>
</comment>
<accession>A0A8H8A033</accession>
<dbReference type="EMBL" id="JAEFCI010002163">
    <property type="protein sequence ID" value="KAG5462422.1"/>
    <property type="molecule type" value="Genomic_DNA"/>
</dbReference>
<feature type="region of interest" description="Disordered" evidence="1">
    <location>
        <begin position="34"/>
        <end position="53"/>
    </location>
</feature>
<sequence>MADDADFASAVDGTLSGRGVRAASFGIDSSDNGAGGAVTVTSRTSGCDEEDDDHVRMFTPRGENSVLREFIELLSAEVAIDLDKLRDAARHGIPDEVRRVSVLADTALRWPLSPEARRKRRFRRCGSIFSECGQQIDVCVLGGFDSSVSGRIPSSN</sequence>
<dbReference type="Proteomes" id="UP000673691">
    <property type="component" value="Unassembled WGS sequence"/>
</dbReference>
<gene>
    <name evidence="2" type="ORF">BJ554DRAFT_5246</name>
</gene>
<reference evidence="2 3" key="1">
    <citation type="journal article" name="Sci. Rep.">
        <title>Genome-scale phylogenetic analyses confirm Olpidium as the closest living zoosporic fungus to the non-flagellated, terrestrial fungi.</title>
        <authorList>
            <person name="Chang Y."/>
            <person name="Rochon D."/>
            <person name="Sekimoto S."/>
            <person name="Wang Y."/>
            <person name="Chovatia M."/>
            <person name="Sandor L."/>
            <person name="Salamov A."/>
            <person name="Grigoriev I.V."/>
            <person name="Stajich J.E."/>
            <person name="Spatafora J.W."/>
        </authorList>
    </citation>
    <scope>NUCLEOTIDE SEQUENCE [LARGE SCALE GENOMIC DNA]</scope>
    <source>
        <strain evidence="2">S191</strain>
    </source>
</reference>
<organism evidence="2 3">
    <name type="scientific">Olpidium bornovanus</name>
    <dbReference type="NCBI Taxonomy" id="278681"/>
    <lineage>
        <taxon>Eukaryota</taxon>
        <taxon>Fungi</taxon>
        <taxon>Fungi incertae sedis</taxon>
        <taxon>Olpidiomycota</taxon>
        <taxon>Olpidiomycotina</taxon>
        <taxon>Olpidiomycetes</taxon>
        <taxon>Olpidiales</taxon>
        <taxon>Olpidiaceae</taxon>
        <taxon>Olpidium</taxon>
    </lineage>
</organism>
<proteinExistence type="predicted"/>
<protein>
    <submittedName>
        <fullName evidence="2">Uncharacterized protein</fullName>
    </submittedName>
</protein>